<dbReference type="GeneID" id="9461249"/>
<protein>
    <submittedName>
        <fullName evidence="2">Hypothetical cleavage induced protein</fullName>
    </submittedName>
</protein>
<dbReference type="InParanoid" id="D0NEG5"/>
<dbReference type="Gene3D" id="2.20.25.240">
    <property type="match status" value="1"/>
</dbReference>
<dbReference type="VEuPathDB" id="FungiDB:PITG_23320"/>
<reference evidence="3" key="1">
    <citation type="journal article" date="2009" name="Nature">
        <title>Genome sequence and analysis of the Irish potato famine pathogen Phytophthora infestans.</title>
        <authorList>
            <consortium name="The Broad Institute Genome Sequencing Platform"/>
            <person name="Haas B.J."/>
            <person name="Kamoun S."/>
            <person name="Zody M.C."/>
            <person name="Jiang R.H."/>
            <person name="Handsaker R.E."/>
            <person name="Cano L.M."/>
            <person name="Grabherr M."/>
            <person name="Kodira C.D."/>
            <person name="Raffaele S."/>
            <person name="Torto-Alalibo T."/>
            <person name="Bozkurt T.O."/>
            <person name="Ah-Fong A.M."/>
            <person name="Alvarado L."/>
            <person name="Anderson V.L."/>
            <person name="Armstrong M.R."/>
            <person name="Avrova A."/>
            <person name="Baxter L."/>
            <person name="Beynon J."/>
            <person name="Boevink P.C."/>
            <person name="Bollmann S.R."/>
            <person name="Bos J.I."/>
            <person name="Bulone V."/>
            <person name="Cai G."/>
            <person name="Cakir C."/>
            <person name="Carrington J.C."/>
            <person name="Chawner M."/>
            <person name="Conti L."/>
            <person name="Costanzo S."/>
            <person name="Ewan R."/>
            <person name="Fahlgren N."/>
            <person name="Fischbach M.A."/>
            <person name="Fugelstad J."/>
            <person name="Gilroy E.M."/>
            <person name="Gnerre S."/>
            <person name="Green P.J."/>
            <person name="Grenville-Briggs L.J."/>
            <person name="Griffith J."/>
            <person name="Grunwald N.J."/>
            <person name="Horn K."/>
            <person name="Horner N.R."/>
            <person name="Hu C.H."/>
            <person name="Huitema E."/>
            <person name="Jeong D.H."/>
            <person name="Jones A.M."/>
            <person name="Jones J.D."/>
            <person name="Jones R.W."/>
            <person name="Karlsson E.K."/>
            <person name="Kunjeti S.G."/>
            <person name="Lamour K."/>
            <person name="Liu Z."/>
            <person name="Ma L."/>
            <person name="Maclean D."/>
            <person name="Chibucos M.C."/>
            <person name="McDonald H."/>
            <person name="McWalters J."/>
            <person name="Meijer H.J."/>
            <person name="Morgan W."/>
            <person name="Morris P.F."/>
            <person name="Munro C.A."/>
            <person name="O'Neill K."/>
            <person name="Ospina-Giraldo M."/>
            <person name="Pinzon A."/>
            <person name="Pritchard L."/>
            <person name="Ramsahoye B."/>
            <person name="Ren Q."/>
            <person name="Restrepo S."/>
            <person name="Roy S."/>
            <person name="Sadanandom A."/>
            <person name="Savidor A."/>
            <person name="Schornack S."/>
            <person name="Schwartz D.C."/>
            <person name="Schumann U.D."/>
            <person name="Schwessinger B."/>
            <person name="Seyer L."/>
            <person name="Sharpe T."/>
            <person name="Silvar C."/>
            <person name="Song J."/>
            <person name="Studholme D.J."/>
            <person name="Sykes S."/>
            <person name="Thines M."/>
            <person name="van de Vondervoort P.J."/>
            <person name="Phuntumart V."/>
            <person name="Wawra S."/>
            <person name="Weide R."/>
            <person name="Win J."/>
            <person name="Young C."/>
            <person name="Zhou S."/>
            <person name="Fry W."/>
            <person name="Meyers B.C."/>
            <person name="van West P."/>
            <person name="Ristaino J."/>
            <person name="Govers F."/>
            <person name="Birch P.R."/>
            <person name="Whisson S.C."/>
            <person name="Judelson H.S."/>
            <person name="Nusbaum C."/>
        </authorList>
    </citation>
    <scope>NUCLEOTIDE SEQUENCE [LARGE SCALE GENOMIC DNA]</scope>
    <source>
        <strain evidence="3">T30-4</strain>
    </source>
</reference>
<dbReference type="OrthoDB" id="123957at2759"/>
<feature type="region of interest" description="Disordered" evidence="1">
    <location>
        <begin position="542"/>
        <end position="563"/>
    </location>
</feature>
<feature type="compositionally biased region" description="Polar residues" evidence="1">
    <location>
        <begin position="42"/>
        <end position="60"/>
    </location>
</feature>
<dbReference type="eggNOG" id="ENOG502R5P3">
    <property type="taxonomic scope" value="Eukaryota"/>
</dbReference>
<accession>D0NEG5</accession>
<dbReference type="PANTHER" id="PTHR47160:SF5">
    <property type="entry name" value="MULE TRANSPOSASE DOMAIN-CONTAINING PROTEIN"/>
    <property type="match status" value="1"/>
</dbReference>
<dbReference type="EMBL" id="DS028134">
    <property type="protein sequence ID" value="EEY56610.1"/>
    <property type="molecule type" value="Genomic_DNA"/>
</dbReference>
<gene>
    <name evidence="2" type="ORF">PITG_23320</name>
</gene>
<dbReference type="KEGG" id="pif:PITG_23320"/>
<evidence type="ECO:0000313" key="2">
    <source>
        <dbReference type="EMBL" id="EEY56610.1"/>
    </source>
</evidence>
<feature type="compositionally biased region" description="Basic residues" evidence="1">
    <location>
        <begin position="8"/>
        <end position="19"/>
    </location>
</feature>
<sequence>MTRQNTHDRRKKKRVHSHKVGASTGHGAERLHTSPPQAAISIDSTTSEGYNQPPSTQSQPVLRVKKQHGSKTIKIYKGFKYTKSWASTKNIVYRCSTYRTSRCNGVLKITPHGEWRVIGDHNCRKDVIVNGSLRNETGAMKKMTDRLATEDPGMPEEAIWERICSEFNGPNCEELIEGLTEEQVKSRVRRVRRRYYGGDIHGVVEVPPCSKVKDSAIPFFRFHLVTAHPEPNAPPNRILGWAHPALKELLLYNSVSIFIDGTFRCVPRGFYQCLIVMVDDPARNMYTPVYFVLCTSKTETMYEDILHLIHRDTGKKLSPAEVVCDFEFSLISAVQSLPNAEVVGCFFHFKQAIRRRMKKERLTEDEILIAMEPGVLDILTVIDPELVDPKGIGWVKQEIKRKCADKGCVYSAQEWRRFWLYFRKTWLERYFITEWNVFGIMNSVVARTNNPLERFNREMNAAFKPHPNLRQFVSTIGRMSSAYARKQASITRGLRRKKQRLPRIALPPVPALTEFEVPPDSDSNDAGFEESDVSLDSLCSEIDDNLGLGGDTSSDEESMGDATDEALTGAVAAIKDSEQRITEAANVYDNSLDWDGDQEADEESSSEDD</sequence>
<dbReference type="OMA" id="EDPGMPE"/>
<dbReference type="Proteomes" id="UP000006643">
    <property type="component" value="Unassembled WGS sequence"/>
</dbReference>
<dbReference type="HOGENOM" id="CLU_028851_4_1_1"/>
<dbReference type="PANTHER" id="PTHR47160">
    <property type="entry name" value="PUTATIVE-RELATED"/>
    <property type="match status" value="1"/>
</dbReference>
<evidence type="ECO:0000313" key="3">
    <source>
        <dbReference type="Proteomes" id="UP000006643"/>
    </source>
</evidence>
<feature type="compositionally biased region" description="Acidic residues" evidence="1">
    <location>
        <begin position="553"/>
        <end position="563"/>
    </location>
</feature>
<name>D0NEG5_PHYIT</name>
<feature type="compositionally biased region" description="Acidic residues" evidence="1">
    <location>
        <begin position="592"/>
        <end position="609"/>
    </location>
</feature>
<keyword evidence="3" id="KW-1185">Reference proteome</keyword>
<evidence type="ECO:0000256" key="1">
    <source>
        <dbReference type="SAM" id="MobiDB-lite"/>
    </source>
</evidence>
<dbReference type="RefSeq" id="XP_002902684.1">
    <property type="nucleotide sequence ID" value="XM_002902638.1"/>
</dbReference>
<feature type="region of interest" description="Disordered" evidence="1">
    <location>
        <begin position="1"/>
        <end position="61"/>
    </location>
</feature>
<proteinExistence type="predicted"/>
<organism evidence="2 3">
    <name type="scientific">Phytophthora infestans (strain T30-4)</name>
    <name type="common">Potato late blight agent</name>
    <dbReference type="NCBI Taxonomy" id="403677"/>
    <lineage>
        <taxon>Eukaryota</taxon>
        <taxon>Sar</taxon>
        <taxon>Stramenopiles</taxon>
        <taxon>Oomycota</taxon>
        <taxon>Peronosporomycetes</taxon>
        <taxon>Peronosporales</taxon>
        <taxon>Peronosporaceae</taxon>
        <taxon>Phytophthora</taxon>
    </lineage>
</organism>
<dbReference type="AlphaFoldDB" id="D0NEG5"/>
<feature type="region of interest" description="Disordered" evidence="1">
    <location>
        <begin position="586"/>
        <end position="609"/>
    </location>
</feature>